<reference evidence="2" key="1">
    <citation type="journal article" date="2022" name="Nat. Commun.">
        <title>Chromosome evolution and the genetic basis of agronomically important traits in greater yam.</title>
        <authorList>
            <person name="Bredeson J.V."/>
            <person name="Lyons J.B."/>
            <person name="Oniyinde I.O."/>
            <person name="Okereke N.R."/>
            <person name="Kolade O."/>
            <person name="Nnabue I."/>
            <person name="Nwadili C.O."/>
            <person name="Hribova E."/>
            <person name="Parker M."/>
            <person name="Nwogha J."/>
            <person name="Shu S."/>
            <person name="Carlson J."/>
            <person name="Kariba R."/>
            <person name="Muthemba S."/>
            <person name="Knop K."/>
            <person name="Barton G.J."/>
            <person name="Sherwood A.V."/>
            <person name="Lopez-Montes A."/>
            <person name="Asiedu R."/>
            <person name="Jamnadass R."/>
            <person name="Muchugi A."/>
            <person name="Goodstein D."/>
            <person name="Egesi C.N."/>
            <person name="Featherston J."/>
            <person name="Asfaw A."/>
            <person name="Simpson G.G."/>
            <person name="Dolezel J."/>
            <person name="Hendre P.S."/>
            <person name="Van Deynze A."/>
            <person name="Kumar P.L."/>
            <person name="Obidiegwu J.E."/>
            <person name="Bhattacharjee R."/>
            <person name="Rokhsar D.S."/>
        </authorList>
    </citation>
    <scope>NUCLEOTIDE SEQUENCE [LARGE SCALE GENOMIC DNA]</scope>
    <source>
        <strain evidence="2">cv. TDa95/00328</strain>
    </source>
</reference>
<dbReference type="Proteomes" id="UP000827976">
    <property type="component" value="Chromosome 13"/>
</dbReference>
<sequence>MGTDRTLKKPEFSSSPSELTSRRLDSMLDDVVEPEIPWEHLGIGGRIGLGSYGEVYHGDLNGTVCDFGLSRLKHNTFLSSKSTAGMVRSRLCSTTFRKLLFLVCRTSKIQLSKSLFLFCFSQNGWPQMLRNEPSNENFRLILWELATLRMPWSGMNPMQVEDAVDFQYGHLEIPRERSKLAAFICRCHKALKL</sequence>
<dbReference type="EC" id="2.7.11.1" evidence="1"/>
<keyword evidence="1" id="KW-0418">Kinase</keyword>
<proteinExistence type="predicted"/>
<evidence type="ECO:0000313" key="1">
    <source>
        <dbReference type="EMBL" id="KAH7665957.1"/>
    </source>
</evidence>
<evidence type="ECO:0000313" key="2">
    <source>
        <dbReference type="Proteomes" id="UP000827976"/>
    </source>
</evidence>
<gene>
    <name evidence="1" type="ORF">IHE45_13G067600</name>
</gene>
<protein>
    <submittedName>
        <fullName evidence="1">Non-specific serine/threonine protein kinase protein</fullName>
        <ecNumber evidence="1">2.7.11.1</ecNumber>
    </submittedName>
</protein>
<accession>A0ACB7UYL2</accession>
<keyword evidence="2" id="KW-1185">Reference proteome</keyword>
<keyword evidence="1" id="KW-0723">Serine/threonine-protein kinase</keyword>
<organism evidence="1 2">
    <name type="scientific">Dioscorea alata</name>
    <name type="common">Purple yam</name>
    <dbReference type="NCBI Taxonomy" id="55571"/>
    <lineage>
        <taxon>Eukaryota</taxon>
        <taxon>Viridiplantae</taxon>
        <taxon>Streptophyta</taxon>
        <taxon>Embryophyta</taxon>
        <taxon>Tracheophyta</taxon>
        <taxon>Spermatophyta</taxon>
        <taxon>Magnoliopsida</taxon>
        <taxon>Liliopsida</taxon>
        <taxon>Dioscoreales</taxon>
        <taxon>Dioscoreaceae</taxon>
        <taxon>Dioscorea</taxon>
    </lineage>
</organism>
<name>A0ACB7UYL2_DIOAL</name>
<dbReference type="EMBL" id="CM037023">
    <property type="protein sequence ID" value="KAH7665957.1"/>
    <property type="molecule type" value="Genomic_DNA"/>
</dbReference>
<keyword evidence="1" id="KW-0808">Transferase</keyword>
<comment type="caution">
    <text evidence="1">The sequence shown here is derived from an EMBL/GenBank/DDBJ whole genome shotgun (WGS) entry which is preliminary data.</text>
</comment>